<dbReference type="InterPro" id="IPR001482">
    <property type="entry name" value="T2SS/T4SS_dom"/>
</dbReference>
<evidence type="ECO:0000256" key="2">
    <source>
        <dbReference type="ARBA" id="ARBA00022741"/>
    </source>
</evidence>
<dbReference type="SUPFAM" id="SSF52540">
    <property type="entry name" value="P-loop containing nucleoside triphosphate hydrolases"/>
    <property type="match status" value="1"/>
</dbReference>
<dbReference type="InterPro" id="IPR037257">
    <property type="entry name" value="T2SS_E_N_sf"/>
</dbReference>
<dbReference type="GO" id="GO:0005886">
    <property type="term" value="C:plasma membrane"/>
    <property type="evidence" value="ECO:0007669"/>
    <property type="project" value="TreeGrafter"/>
</dbReference>
<evidence type="ECO:0000256" key="3">
    <source>
        <dbReference type="ARBA" id="ARBA00022840"/>
    </source>
</evidence>
<dbReference type="PROSITE" id="PS00662">
    <property type="entry name" value="T2SP_E"/>
    <property type="match status" value="1"/>
</dbReference>
<dbReference type="FunFam" id="3.30.450.90:FF:000001">
    <property type="entry name" value="Type II secretion system ATPase GspE"/>
    <property type="match status" value="1"/>
</dbReference>
<evidence type="ECO:0000256" key="1">
    <source>
        <dbReference type="ARBA" id="ARBA00006611"/>
    </source>
</evidence>
<name>A0A4Y7RC82_9FIRM</name>
<dbReference type="CDD" id="cd01129">
    <property type="entry name" value="PulE-GspE-like"/>
    <property type="match status" value="1"/>
</dbReference>
<evidence type="ECO:0000313" key="5">
    <source>
        <dbReference type="EMBL" id="TEB06628.1"/>
    </source>
</evidence>
<dbReference type="Pfam" id="PF05157">
    <property type="entry name" value="MshEN"/>
    <property type="match status" value="1"/>
</dbReference>
<dbReference type="Gene3D" id="3.40.50.300">
    <property type="entry name" value="P-loop containing nucleotide triphosphate hydrolases"/>
    <property type="match status" value="1"/>
</dbReference>
<organism evidence="5 6">
    <name type="scientific">Pelotomaculum schinkii</name>
    <dbReference type="NCBI Taxonomy" id="78350"/>
    <lineage>
        <taxon>Bacteria</taxon>
        <taxon>Bacillati</taxon>
        <taxon>Bacillota</taxon>
        <taxon>Clostridia</taxon>
        <taxon>Eubacteriales</taxon>
        <taxon>Desulfotomaculaceae</taxon>
        <taxon>Pelotomaculum</taxon>
    </lineage>
</organism>
<reference evidence="5 6" key="1">
    <citation type="journal article" date="2018" name="Environ. Microbiol.">
        <title>Novel energy conservation strategies and behaviour of Pelotomaculum schinkii driving syntrophic propionate catabolism.</title>
        <authorList>
            <person name="Hidalgo-Ahumada C.A.P."/>
            <person name="Nobu M.K."/>
            <person name="Narihiro T."/>
            <person name="Tamaki H."/>
            <person name="Liu W.T."/>
            <person name="Kamagata Y."/>
            <person name="Stams A.J.M."/>
            <person name="Imachi H."/>
            <person name="Sousa D.Z."/>
        </authorList>
    </citation>
    <scope>NUCLEOTIDE SEQUENCE [LARGE SCALE GENOMIC DNA]</scope>
    <source>
        <strain evidence="5 6">HH</strain>
    </source>
</reference>
<sequence>MIDAPKKAKKTLGELLIERGFINNAQLWEALRVQSRTGEFLGEILSKLGMVSKDTINEILGVKRINLDNLDPELFKLVPEHMIRKYKLLPYNKGGNLLTVVMADSANVLAIDDLRLVTGCKIEPVRLEQHVIEEAIRKHFSVPEVDRIFDEFELTTEQHESEAIVLEEEVFDEAPVVRLINSIFIQAIEQKASDIHIEPAEKHVRVRYRIDGMLQEIMTLPKKIRSAVISRVKIMASMDIAEKRAPQDGRIMLKLGSQEFDLRVSSLPTVYGEKIVTRLLGKGSMKSYKLENVGFDSKSLSIFRNALKSSYGMLLITGPTGSGKTTTLYAALNEINTVEKNIITVEDPVEYMLEGINQTQVNPRARMTFATGLRAILRQDPDVILVGEIRDGETAEIAVKAATTGHLVLSTLHTNDAAGAFTRLVDMDIEPFLVASSVLGAVAQRLVRLICPRCRQSYVPEPDSPERLFIGAGPDQPLTLYRGAGCNECRNSGYRGRMAIVEILPMTTGLRTLILNKASADEVKQKAQAEGMVTLRMDGIQKALRGLTTIEEVMRVAYSENN</sequence>
<proteinExistence type="inferred from homology"/>
<dbReference type="Gene3D" id="3.30.300.160">
    <property type="entry name" value="Type II secretion system, protein E, N-terminal domain"/>
    <property type="match status" value="1"/>
</dbReference>
<dbReference type="EMBL" id="QFGA01000001">
    <property type="protein sequence ID" value="TEB06628.1"/>
    <property type="molecule type" value="Genomic_DNA"/>
</dbReference>
<dbReference type="Gene3D" id="1.10.40.70">
    <property type="match status" value="1"/>
</dbReference>
<evidence type="ECO:0000259" key="4">
    <source>
        <dbReference type="PROSITE" id="PS00662"/>
    </source>
</evidence>
<dbReference type="GO" id="GO:0005524">
    <property type="term" value="F:ATP binding"/>
    <property type="evidence" value="ECO:0007669"/>
    <property type="project" value="UniProtKB-KW"/>
</dbReference>
<dbReference type="PANTHER" id="PTHR30258:SF1">
    <property type="entry name" value="PROTEIN TRANSPORT PROTEIN HOFB HOMOLOG"/>
    <property type="match status" value="1"/>
</dbReference>
<dbReference type="Gene3D" id="3.30.450.90">
    <property type="match status" value="1"/>
</dbReference>
<dbReference type="RefSeq" id="WP_243120431.1">
    <property type="nucleotide sequence ID" value="NZ_QFGA01000001.1"/>
</dbReference>
<evidence type="ECO:0000313" key="6">
    <source>
        <dbReference type="Proteomes" id="UP000298324"/>
    </source>
</evidence>
<keyword evidence="3" id="KW-0067">ATP-binding</keyword>
<dbReference type="GO" id="GO:0016887">
    <property type="term" value="F:ATP hydrolysis activity"/>
    <property type="evidence" value="ECO:0007669"/>
    <property type="project" value="TreeGrafter"/>
</dbReference>
<dbReference type="SMART" id="SM00382">
    <property type="entry name" value="AAA"/>
    <property type="match status" value="1"/>
</dbReference>
<dbReference type="SUPFAM" id="SSF160246">
    <property type="entry name" value="EspE N-terminal domain-like"/>
    <property type="match status" value="1"/>
</dbReference>
<dbReference type="AlphaFoldDB" id="A0A4Y7RC82"/>
<dbReference type="InterPro" id="IPR007831">
    <property type="entry name" value="T2SS_GspE_N"/>
</dbReference>
<dbReference type="InterPro" id="IPR027417">
    <property type="entry name" value="P-loop_NTPase"/>
</dbReference>
<accession>A0A4Y7RC82</accession>
<protein>
    <submittedName>
        <fullName evidence="5">Type II secretion system protein E</fullName>
    </submittedName>
</protein>
<keyword evidence="2" id="KW-0547">Nucleotide-binding</keyword>
<keyword evidence="6" id="KW-1185">Reference proteome</keyword>
<dbReference type="PANTHER" id="PTHR30258">
    <property type="entry name" value="TYPE II SECRETION SYSTEM PROTEIN GSPE-RELATED"/>
    <property type="match status" value="1"/>
</dbReference>
<dbReference type="InterPro" id="IPR003593">
    <property type="entry name" value="AAA+_ATPase"/>
</dbReference>
<comment type="caution">
    <text evidence="5">The sequence shown here is derived from an EMBL/GenBank/DDBJ whole genome shotgun (WGS) entry which is preliminary data.</text>
</comment>
<gene>
    <name evidence="5" type="primary">epsE_2</name>
    <name evidence="5" type="ORF">Psch_00160</name>
</gene>
<dbReference type="FunFam" id="3.40.50.300:FF:000398">
    <property type="entry name" value="Type IV pilus assembly ATPase PilB"/>
    <property type="match status" value="1"/>
</dbReference>
<comment type="similarity">
    <text evidence="1">Belongs to the GSP E family.</text>
</comment>
<dbReference type="Pfam" id="PF00437">
    <property type="entry name" value="T2SSE"/>
    <property type="match status" value="1"/>
</dbReference>
<feature type="domain" description="Bacterial type II secretion system protein E" evidence="4">
    <location>
        <begin position="377"/>
        <end position="391"/>
    </location>
</feature>
<dbReference type="Proteomes" id="UP000298324">
    <property type="component" value="Unassembled WGS sequence"/>
</dbReference>